<evidence type="ECO:0000313" key="1">
    <source>
        <dbReference type="EMBL" id="PWS37813.1"/>
    </source>
</evidence>
<gene>
    <name evidence="1" type="ORF">DFH01_00385</name>
</gene>
<dbReference type="Proteomes" id="UP000245765">
    <property type="component" value="Unassembled WGS sequence"/>
</dbReference>
<evidence type="ECO:0000313" key="2">
    <source>
        <dbReference type="Proteomes" id="UP000245765"/>
    </source>
</evidence>
<proteinExistence type="predicted"/>
<sequence>MRTNIDIDDRLMAEVLKETGLPSKRAAVEEGLRLLLQVRRQRRIRELFGTVDWQGDLDESRRS</sequence>
<protein>
    <submittedName>
        <fullName evidence="1">DUF2191 domain-containing protein</fullName>
    </submittedName>
</protein>
<organism evidence="1 2">
    <name type="scientific">Falsiroseomonas bella</name>
    <dbReference type="NCBI Taxonomy" id="2184016"/>
    <lineage>
        <taxon>Bacteria</taxon>
        <taxon>Pseudomonadati</taxon>
        <taxon>Pseudomonadota</taxon>
        <taxon>Alphaproteobacteria</taxon>
        <taxon>Acetobacterales</taxon>
        <taxon>Roseomonadaceae</taxon>
        <taxon>Falsiroseomonas</taxon>
    </lineage>
</organism>
<accession>A0A317FGV4</accession>
<dbReference type="Pfam" id="PF09957">
    <property type="entry name" value="VapB_antitoxin"/>
    <property type="match status" value="1"/>
</dbReference>
<keyword evidence="2" id="KW-1185">Reference proteome</keyword>
<dbReference type="RefSeq" id="WP_109868435.1">
    <property type="nucleotide sequence ID" value="NZ_QGNA01000001.1"/>
</dbReference>
<reference evidence="2" key="1">
    <citation type="submission" date="2018-05" db="EMBL/GenBank/DDBJ databases">
        <authorList>
            <person name="Du Z."/>
            <person name="Wang X."/>
        </authorList>
    </citation>
    <scope>NUCLEOTIDE SEQUENCE [LARGE SCALE GENOMIC DNA]</scope>
    <source>
        <strain evidence="2">CQN31</strain>
    </source>
</reference>
<name>A0A317FGV4_9PROT</name>
<dbReference type="EMBL" id="QGNA01000001">
    <property type="protein sequence ID" value="PWS37813.1"/>
    <property type="molecule type" value="Genomic_DNA"/>
</dbReference>
<comment type="caution">
    <text evidence="1">The sequence shown here is derived from an EMBL/GenBank/DDBJ whole genome shotgun (WGS) entry which is preliminary data.</text>
</comment>
<dbReference type="AlphaFoldDB" id="A0A317FGV4"/>
<dbReference type="InterPro" id="IPR019239">
    <property type="entry name" value="VapB_antitoxin"/>
</dbReference>
<dbReference type="OrthoDB" id="9805830at2"/>